<dbReference type="RefSeq" id="WP_057826040.1">
    <property type="nucleotide sequence ID" value="NZ_AZEA01000019.1"/>
</dbReference>
<sequence>MAGNLMRDEGIGIRFESDLAPLIKANDLTDKLVDKWAIINRELSKSGDTTSFSRGMARSNDQIKRNIDSTGRLRSQINETTSDMRRMGNQGSNAMNQVAHDGSALGRTYSSVKDKASGMWRKVNDSEAARKTNADLNKVQDNLSQVGNSAKKSSNRVSESQRKTRSETERTTTSFGRLRNAGSRLANMGNTIALAMLPVAAAFKKSADEATELENRYKTIQNLLHTGGESAAASKAQSKAMAKENNGFALQYGVSPTEMAKGGEELVRRGYSGAQELASHKYFLQAARASGDSYNSVVGYGAPALEQFGYKTKAGNSRKKMAAYTKMVLNQMAYGADLSATNFSGMGESLKYAGATAKSGNQSLASTISDIGVLSNNGQDGSIAGTGLKKVINSLLAPSSGPKGQGAQALKSLGLTPDDLRDSKGNLMSLDKEFQLLNSHMTGMNGTQKATIFHKLFGATGQESALILSANVKQMKDLDSQVARAPKYGKNGYIQNLAQKNMSSWQNQIDVFKQHLNVMGLDFTKTVLPGFTKLLSVGNKFLGALIKMPEPVKKLVGYTTAVASGLAVAYTTSKLFKKGFNWLNGTSSGTTVANRATDVVEDGLGEATRTGTTHYSGGSLANLPSKLNNATSIHTGIGKMAAVGTGLSIGVSAVSAIHDGLDSKKGGREMWSAGGQAAGAGVGLALSAGNPVAAAIGASIGGSIGTAFADSPAVKQLGTYLKSIDTIESSNQSTSDHGNNHTYGNHTQQAQYGQNVQHTKSRRGLTDVYSTGLTTGGNTHKSKSAPRKLTLADNIASMQAASNANFKKMAGDSWGFISKSLSLEKKANSEWASSTSKSYSAVSNTYRRLDTLAQKYAGKQEATNKKNLSYLEKNGLLTKAQAQNDYKTTKGYYSKRLSALHSNINSLINDDKSGGKKRIADIQRVNAEILSLTDKGGQKQKTLLSQLNNRSRRLTVAGYGKIISESDHAYKKTTSNAKKQYNTEVKSANDRYKKAVSIARNTKGLSASQRATIISNAKKQKNSSVANAKTQYSGTLKWARQQRRDVVKQAQIEAGSAKDAFSKAAKDVGNSIPALITQNLKIGLSTANPKFHSGDLTNNIAKNNGRSNAGSTGSPKRPKSYKGPYNGADLTKFATHANGGKISRTQTALVGEGGPELAYTVRGKNARLLGVNGPQMARLKPGEHILNAMSTRRVLAGNYGQSLPGYAQGTNGLKASSVGRTMSRASNDTTKSTHKMKRNTLKDFDSMQKGSTASLSKLSKHNRSSWGGISSKTGHYTNNIRKSSVKDFDSMQKGVQGQMNQLRKGVTNAADDTAVGFGHALGRMDNYAHKAMSNTISQLNKGIKGIDKSLGQFGGNNSVINPIHYAAGSNGQLTEDQIAMVNDAPSGPRQEGIVRGGQLYAPKGNNRVLGLQRGDAVLNGSQMQRLMRSNGITHYAKGSGVSDSALRSIAKTNAKNPASFWNKNFNVNVKVQGPDLQKGITKTAKSGMTKYGVPWANAGWNVIEGLIQNTVSSNAGMVKAMKKYGAGHPYVWGGSGPDNFDCSGLVMYALKHAYGISVPHNSGAQYSDTSVFKHISPSSAEPGDALFWGPGEHVGIYEGHGKYYSAFSDTPPHGHPQIGSYPVHGYGGTGQLLAARIKGVPSGASNKKASKGNPLARLFKKEIGNKALKWVENNLEVSGGSFGGQMGGSSITKAMIEKAEQVMKIPQSIRGKIMSNILKVAMSETGNTNEMQKIHDINSASGNPAGGPLQFTKSTFNTFAVPGHKNWASPYDQVLAYLNNSQYRTAAGMTTIRGTTKFDWLNSGPHGHPRFAKGGIPKTNRASLVGERGAELFMPSVSGRVFTAKDTANMAYNMAKASLNVMKMLRELDAVIRRPSTVPTRNRRSIPAGSAIHIETHDKFEFHIGSGTDLNERSVAKMIKEAVKRERQSMARQIIEQFGGAK</sequence>
<feature type="region of interest" description="Disordered" evidence="5">
    <location>
        <begin position="729"/>
        <end position="761"/>
    </location>
</feature>
<dbReference type="GO" id="GO:0008234">
    <property type="term" value="F:cysteine-type peptidase activity"/>
    <property type="evidence" value="ECO:0007669"/>
    <property type="project" value="UniProtKB-KW"/>
</dbReference>
<feature type="compositionally biased region" description="Polar residues" evidence="5">
    <location>
        <begin position="1095"/>
        <end position="1114"/>
    </location>
</feature>
<feature type="compositionally biased region" description="Polar residues" evidence="5">
    <location>
        <begin position="1264"/>
        <end position="1277"/>
    </location>
</feature>
<dbReference type="PANTHER" id="PTHR47359">
    <property type="entry name" value="PEPTIDOGLYCAN DL-ENDOPEPTIDASE CWLO"/>
    <property type="match status" value="1"/>
</dbReference>
<dbReference type="Proteomes" id="UP000051581">
    <property type="component" value="Unassembled WGS sequence"/>
</dbReference>
<comment type="similarity">
    <text evidence="1">Belongs to the peptidase C40 family.</text>
</comment>
<feature type="compositionally biased region" description="Basic and acidic residues" evidence="5">
    <location>
        <begin position="116"/>
        <end position="133"/>
    </location>
</feature>
<proteinExistence type="inferred from homology"/>
<dbReference type="OrthoDB" id="2137849at2"/>
<dbReference type="PATRIC" id="fig|1423808.3.peg.978"/>
<feature type="region of interest" description="Disordered" evidence="5">
    <location>
        <begin position="116"/>
        <end position="174"/>
    </location>
</feature>
<keyword evidence="2" id="KW-0645">Protease</keyword>
<evidence type="ECO:0000256" key="3">
    <source>
        <dbReference type="ARBA" id="ARBA00022801"/>
    </source>
</evidence>
<dbReference type="Pfam" id="PF00877">
    <property type="entry name" value="NLPC_P60"/>
    <property type="match status" value="1"/>
</dbReference>
<dbReference type="PANTHER" id="PTHR47359:SF3">
    <property type="entry name" value="NLP_P60 DOMAIN-CONTAINING PROTEIN-RELATED"/>
    <property type="match status" value="1"/>
</dbReference>
<dbReference type="PROSITE" id="PS51935">
    <property type="entry name" value="NLPC_P60"/>
    <property type="match status" value="1"/>
</dbReference>
<feature type="compositionally biased region" description="Polar residues" evidence="5">
    <location>
        <begin position="729"/>
        <end position="758"/>
    </location>
</feature>
<dbReference type="Pfam" id="PF10145">
    <property type="entry name" value="PhageMin_Tail"/>
    <property type="match status" value="1"/>
</dbReference>
<gene>
    <name evidence="7" type="ORF">FD17_GL000969</name>
</gene>
<accession>A0A0R1L5Y9</accession>
<evidence type="ECO:0000313" key="7">
    <source>
        <dbReference type="EMBL" id="KRK87570.1"/>
    </source>
</evidence>
<dbReference type="InterPro" id="IPR000064">
    <property type="entry name" value="NLP_P60_dom"/>
</dbReference>
<keyword evidence="8" id="KW-1185">Reference proteome</keyword>
<name>A0A0R1L5Y9_9LACO</name>
<feature type="compositionally biased region" description="Polar residues" evidence="5">
    <location>
        <begin position="1208"/>
        <end position="1230"/>
    </location>
</feature>
<keyword evidence="4" id="KW-0788">Thiol protease</keyword>
<evidence type="ECO:0000313" key="8">
    <source>
        <dbReference type="Proteomes" id="UP000051581"/>
    </source>
</evidence>
<reference evidence="7 8" key="1">
    <citation type="journal article" date="2015" name="Genome Announc.">
        <title>Expanding the biotechnology potential of lactobacilli through comparative genomics of 213 strains and associated genera.</title>
        <authorList>
            <person name="Sun Z."/>
            <person name="Harris H.M."/>
            <person name="McCann A."/>
            <person name="Guo C."/>
            <person name="Argimon S."/>
            <person name="Zhang W."/>
            <person name="Yang X."/>
            <person name="Jeffery I.B."/>
            <person name="Cooney J.C."/>
            <person name="Kagawa T.F."/>
            <person name="Liu W."/>
            <person name="Song Y."/>
            <person name="Salvetti E."/>
            <person name="Wrobel A."/>
            <person name="Rasinkangas P."/>
            <person name="Parkhill J."/>
            <person name="Rea M.C."/>
            <person name="O'Sullivan O."/>
            <person name="Ritari J."/>
            <person name="Douillard F.P."/>
            <person name="Paul Ross R."/>
            <person name="Yang R."/>
            <person name="Briner A.E."/>
            <person name="Felis G.E."/>
            <person name="de Vos W.M."/>
            <person name="Barrangou R."/>
            <person name="Klaenhammer T.R."/>
            <person name="Caufield P.W."/>
            <person name="Cui Y."/>
            <person name="Zhang H."/>
            <person name="O'Toole P.W."/>
        </authorList>
    </citation>
    <scope>NUCLEOTIDE SEQUENCE [LARGE SCALE GENOMIC DNA]</scope>
    <source>
        <strain evidence="7 8">DSM 19904</strain>
    </source>
</reference>
<organism evidence="7 8">
    <name type="scientific">Lentilactobacillus sunkii DSM 19904</name>
    <dbReference type="NCBI Taxonomy" id="1423808"/>
    <lineage>
        <taxon>Bacteria</taxon>
        <taxon>Bacillati</taxon>
        <taxon>Bacillota</taxon>
        <taxon>Bacilli</taxon>
        <taxon>Lactobacillales</taxon>
        <taxon>Lactobacillaceae</taxon>
        <taxon>Lentilactobacillus</taxon>
    </lineage>
</organism>
<feature type="compositionally biased region" description="Polar residues" evidence="5">
    <location>
        <begin position="1248"/>
        <end position="1257"/>
    </location>
</feature>
<comment type="caution">
    <text evidence="7">The sequence shown here is derived from an EMBL/GenBank/DDBJ whole genome shotgun (WGS) entry which is preliminary data.</text>
</comment>
<feature type="domain" description="NlpC/P60" evidence="6">
    <location>
        <begin position="1511"/>
        <end position="1638"/>
    </location>
</feature>
<keyword evidence="3" id="KW-0378">Hydrolase</keyword>
<evidence type="ECO:0000256" key="5">
    <source>
        <dbReference type="SAM" id="MobiDB-lite"/>
    </source>
</evidence>
<dbReference type="NCBIfam" id="TIGR01760">
    <property type="entry name" value="tape_meas_TP901"/>
    <property type="match status" value="1"/>
</dbReference>
<dbReference type="EMBL" id="AZEA01000019">
    <property type="protein sequence ID" value="KRK87570.1"/>
    <property type="molecule type" value="Genomic_DNA"/>
</dbReference>
<evidence type="ECO:0000259" key="6">
    <source>
        <dbReference type="PROSITE" id="PS51935"/>
    </source>
</evidence>
<feature type="region of interest" description="Disordered" evidence="5">
    <location>
        <begin position="47"/>
        <end position="70"/>
    </location>
</feature>
<dbReference type="SUPFAM" id="SSF54001">
    <property type="entry name" value="Cysteine proteinases"/>
    <property type="match status" value="1"/>
</dbReference>
<dbReference type="InterPro" id="IPR038765">
    <property type="entry name" value="Papain-like_cys_pep_sf"/>
</dbReference>
<dbReference type="GO" id="GO:0006508">
    <property type="term" value="P:proteolysis"/>
    <property type="evidence" value="ECO:0007669"/>
    <property type="project" value="UniProtKB-KW"/>
</dbReference>
<evidence type="ECO:0000256" key="1">
    <source>
        <dbReference type="ARBA" id="ARBA00007074"/>
    </source>
</evidence>
<feature type="compositionally biased region" description="Polar residues" evidence="5">
    <location>
        <begin position="139"/>
        <end position="157"/>
    </location>
</feature>
<dbReference type="InterPro" id="IPR051794">
    <property type="entry name" value="PG_Endopeptidase_C40"/>
</dbReference>
<evidence type="ECO:0000256" key="2">
    <source>
        <dbReference type="ARBA" id="ARBA00022670"/>
    </source>
</evidence>
<dbReference type="Gene3D" id="3.90.1720.10">
    <property type="entry name" value="endopeptidase domain like (from Nostoc punctiforme)"/>
    <property type="match status" value="1"/>
</dbReference>
<protein>
    <submittedName>
        <fullName evidence="7">Phage tail tape measure protein, TP901 family</fullName>
    </submittedName>
</protein>
<dbReference type="InterPro" id="IPR010090">
    <property type="entry name" value="Phage_tape_meas"/>
</dbReference>
<feature type="region of interest" description="Disordered" evidence="5">
    <location>
        <begin position="1203"/>
        <end position="1277"/>
    </location>
</feature>
<feature type="region of interest" description="Disordered" evidence="5">
    <location>
        <begin position="1095"/>
        <end position="1128"/>
    </location>
</feature>
<evidence type="ECO:0000256" key="4">
    <source>
        <dbReference type="ARBA" id="ARBA00022807"/>
    </source>
</evidence>
<feature type="compositionally biased region" description="Basic and acidic residues" evidence="5">
    <location>
        <begin position="159"/>
        <end position="170"/>
    </location>
</feature>